<dbReference type="Pfam" id="PF25598">
    <property type="entry name" value="ARM_PUB"/>
    <property type="match status" value="1"/>
</dbReference>
<sequence length="618" mass="67605">MHRTGEPPAQQPSTAQTLDQINQLLSHLLPFSLSIKSFTSRWQVLRSKLATVKSLLTEISDSPHWSENELLPTLLPNLLSTLLRVQTLCEECSDPEKTPGKLLMQSDLDMASGWLSKQIHHLDLLCRSGVLRQSTAIVLSHPSSNSTKDDLVLYIRDVFTRIQIGGVEFKRKALESLIQLLSEDEKSAGLVAKEGQVGYLINLLDLNTDPSIREQAVLAVSMLVSMSEQARKCVFEEGALGPLLRIIESGSVTMKERAVLAVECITNDPDNAWAISAYGGVPVLLDLCKSGSVAAQLHGVGVIKNVSTNEDVRIALAEEGAIPVLLQLMVSGKPSAQEKAANCIAILASSGEYYRDLLIQEKGLQRLVHLLHESSSSDTLEYVLRAIHSLSSSDCASRILSSYPTFTIQLAELIKHGSLMLQYISASLLANVTTSEEKKRAIAGCMGSLVKLMESAKPDGLQEVAANALVSLLAVKSNRKELVKDEKSVMKLVQMLDAKNDAISKKFPVAVVAAIMAGGSQGCRKRLVEAGAYGHLQKLVEAEVAGAKKALQRLSGNRLKSIFTRTWSGCLDFFQLSNVENQLISFKETNKQSHTRKRKEEKKKVEFILNYITHGMDA</sequence>
<evidence type="ECO:0000256" key="1">
    <source>
        <dbReference type="ARBA" id="ARBA00022737"/>
    </source>
</evidence>
<dbReference type="Pfam" id="PF23005">
    <property type="entry name" value="DUF7032"/>
    <property type="match status" value="1"/>
</dbReference>
<dbReference type="OrthoDB" id="7537227at2759"/>
<dbReference type="InterPro" id="IPR011989">
    <property type="entry name" value="ARM-like"/>
</dbReference>
<keyword evidence="1" id="KW-0677">Repeat</keyword>
<dbReference type="InterPro" id="IPR000225">
    <property type="entry name" value="Armadillo"/>
</dbReference>
<dbReference type="Gene3D" id="1.25.10.10">
    <property type="entry name" value="Leucine-rich Repeat Variant"/>
    <property type="match status" value="3"/>
</dbReference>
<proteinExistence type="predicted"/>
<accession>A0A9J5YBN1</accession>
<evidence type="ECO:0000259" key="3">
    <source>
        <dbReference type="Pfam" id="PF25598"/>
    </source>
</evidence>
<gene>
    <name evidence="4" type="ORF">H5410_037932</name>
</gene>
<organism evidence="4 5">
    <name type="scientific">Solanum commersonii</name>
    <name type="common">Commerson's wild potato</name>
    <name type="synonym">Commerson's nightshade</name>
    <dbReference type="NCBI Taxonomy" id="4109"/>
    <lineage>
        <taxon>Eukaryota</taxon>
        <taxon>Viridiplantae</taxon>
        <taxon>Streptophyta</taxon>
        <taxon>Embryophyta</taxon>
        <taxon>Tracheophyta</taxon>
        <taxon>Spermatophyta</taxon>
        <taxon>Magnoliopsida</taxon>
        <taxon>eudicotyledons</taxon>
        <taxon>Gunneridae</taxon>
        <taxon>Pentapetalae</taxon>
        <taxon>asterids</taxon>
        <taxon>lamiids</taxon>
        <taxon>Solanales</taxon>
        <taxon>Solanaceae</taxon>
        <taxon>Solanoideae</taxon>
        <taxon>Solaneae</taxon>
        <taxon>Solanum</taxon>
    </lineage>
</organism>
<evidence type="ECO:0000313" key="4">
    <source>
        <dbReference type="EMBL" id="KAG5596700.1"/>
    </source>
</evidence>
<dbReference type="InterPro" id="IPR054296">
    <property type="entry name" value="DUF7032"/>
</dbReference>
<dbReference type="InterPro" id="IPR058678">
    <property type="entry name" value="ARM_PUB"/>
</dbReference>
<evidence type="ECO:0000313" key="5">
    <source>
        <dbReference type="Proteomes" id="UP000824120"/>
    </source>
</evidence>
<dbReference type="PANTHER" id="PTHR46043">
    <property type="entry name" value="ARM REPEAT SUPERFAMILY PROTEIN"/>
    <property type="match status" value="1"/>
</dbReference>
<keyword evidence="5" id="KW-1185">Reference proteome</keyword>
<dbReference type="Proteomes" id="UP000824120">
    <property type="component" value="Chromosome 7"/>
</dbReference>
<dbReference type="SUPFAM" id="SSF48371">
    <property type="entry name" value="ARM repeat"/>
    <property type="match status" value="2"/>
</dbReference>
<dbReference type="Pfam" id="PF00514">
    <property type="entry name" value="Arm"/>
    <property type="match status" value="1"/>
</dbReference>
<dbReference type="InterPro" id="IPR016024">
    <property type="entry name" value="ARM-type_fold"/>
</dbReference>
<dbReference type="AlphaFoldDB" id="A0A9J5YBN1"/>
<dbReference type="SMART" id="SM00185">
    <property type="entry name" value="ARM"/>
    <property type="match status" value="5"/>
</dbReference>
<feature type="domain" description="DUF7032" evidence="2">
    <location>
        <begin position="20"/>
        <end position="130"/>
    </location>
</feature>
<evidence type="ECO:0000259" key="2">
    <source>
        <dbReference type="Pfam" id="PF23005"/>
    </source>
</evidence>
<feature type="non-terminal residue" evidence="4">
    <location>
        <position position="1"/>
    </location>
</feature>
<feature type="domain" description="U-box" evidence="3">
    <location>
        <begin position="170"/>
        <end position="350"/>
    </location>
</feature>
<name>A0A9J5YBN1_SOLCO</name>
<reference evidence="4 5" key="1">
    <citation type="submission" date="2020-09" db="EMBL/GenBank/DDBJ databases">
        <title>De no assembly of potato wild relative species, Solanum commersonii.</title>
        <authorList>
            <person name="Cho K."/>
        </authorList>
    </citation>
    <scope>NUCLEOTIDE SEQUENCE [LARGE SCALE GENOMIC DNA]</scope>
    <source>
        <strain evidence="4">LZ3.2</strain>
        <tissue evidence="4">Leaf</tissue>
    </source>
</reference>
<dbReference type="EMBL" id="JACXVP010000007">
    <property type="protein sequence ID" value="KAG5596700.1"/>
    <property type="molecule type" value="Genomic_DNA"/>
</dbReference>
<comment type="caution">
    <text evidence="4">The sequence shown here is derived from an EMBL/GenBank/DDBJ whole genome shotgun (WGS) entry which is preliminary data.</text>
</comment>
<dbReference type="PANTHER" id="PTHR46043:SF2">
    <property type="entry name" value="ARM REPEAT SUPERFAMILY PROTEIN"/>
    <property type="match status" value="1"/>
</dbReference>
<protein>
    <submittedName>
        <fullName evidence="4">Uncharacterized protein</fullName>
    </submittedName>
</protein>